<protein>
    <submittedName>
        <fullName evidence="2">NTP pyrophosphatase (Non-canonical NTP hydrolase)</fullName>
    </submittedName>
</protein>
<feature type="region of interest" description="Disordered" evidence="1">
    <location>
        <begin position="1"/>
        <end position="25"/>
    </location>
</feature>
<accession>A0ABU1PFY6</accession>
<evidence type="ECO:0000313" key="2">
    <source>
        <dbReference type="EMBL" id="MDR6584847.1"/>
    </source>
</evidence>
<dbReference type="Proteomes" id="UP001260715">
    <property type="component" value="Unassembled WGS sequence"/>
</dbReference>
<dbReference type="InterPro" id="IPR025984">
    <property type="entry name" value="DCTPP"/>
</dbReference>
<keyword evidence="2" id="KW-0378">Hydrolase</keyword>
<dbReference type="Gene3D" id="1.10.287.1080">
    <property type="entry name" value="MazG-like"/>
    <property type="match status" value="1"/>
</dbReference>
<keyword evidence="3" id="KW-1185">Reference proteome</keyword>
<reference evidence="2 3" key="1">
    <citation type="submission" date="2023-07" db="EMBL/GenBank/DDBJ databases">
        <title>Sorghum-associated microbial communities from plants grown in Nebraska, USA.</title>
        <authorList>
            <person name="Schachtman D."/>
        </authorList>
    </citation>
    <scope>NUCLEOTIDE SEQUENCE [LARGE SCALE GENOMIC DNA]</scope>
    <source>
        <strain evidence="2 3">596</strain>
    </source>
</reference>
<dbReference type="InterPro" id="IPR052555">
    <property type="entry name" value="dCTP_Pyrophosphatase"/>
</dbReference>
<dbReference type="SUPFAM" id="SSF101386">
    <property type="entry name" value="all-alpha NTP pyrophosphatases"/>
    <property type="match status" value="1"/>
</dbReference>
<dbReference type="PANTHER" id="PTHR46523:SF1">
    <property type="entry name" value="DCTP PYROPHOSPHATASE 1"/>
    <property type="match status" value="1"/>
</dbReference>
<dbReference type="GO" id="GO:0016787">
    <property type="term" value="F:hydrolase activity"/>
    <property type="evidence" value="ECO:0007669"/>
    <property type="project" value="UniProtKB-KW"/>
</dbReference>
<name>A0ABU1PFY6_9BURK</name>
<gene>
    <name evidence="2" type="ORF">J2W50_003063</name>
</gene>
<comment type="caution">
    <text evidence="2">The sequence shown here is derived from an EMBL/GenBank/DDBJ whole genome shotgun (WGS) entry which is preliminary data.</text>
</comment>
<dbReference type="CDD" id="cd11537">
    <property type="entry name" value="NTP-PPase_RS21-C6_like"/>
    <property type="match status" value="1"/>
</dbReference>
<evidence type="ECO:0000313" key="3">
    <source>
        <dbReference type="Proteomes" id="UP001260715"/>
    </source>
</evidence>
<sequence length="160" mass="17421">MTDHSAQPPADPAAAAATPATPATPVSDLHELRDIIRRFSGERDWLRFHTSKNLVMALSVEVAELMEHFQWLPTGAMHELDDAAREGIRHEMADVLVYLIQLADHTGVDLRSAVLEKMELNRRKYPVELARGNARKYDVLAASAASAAADATGGEAGPAR</sequence>
<organism evidence="2 3">
    <name type="scientific">Herbaspirillum frisingense</name>
    <dbReference type="NCBI Taxonomy" id="92645"/>
    <lineage>
        <taxon>Bacteria</taxon>
        <taxon>Pseudomonadati</taxon>
        <taxon>Pseudomonadota</taxon>
        <taxon>Betaproteobacteria</taxon>
        <taxon>Burkholderiales</taxon>
        <taxon>Oxalobacteraceae</taxon>
        <taxon>Herbaspirillum</taxon>
    </lineage>
</organism>
<dbReference type="Pfam" id="PF12643">
    <property type="entry name" value="MazG-like"/>
    <property type="match status" value="1"/>
</dbReference>
<dbReference type="PANTHER" id="PTHR46523">
    <property type="entry name" value="DCTP PYROPHOSPHATASE 1"/>
    <property type="match status" value="1"/>
</dbReference>
<dbReference type="RefSeq" id="WP_166758402.1">
    <property type="nucleotide sequence ID" value="NZ_JAVDSJ010000004.1"/>
</dbReference>
<proteinExistence type="predicted"/>
<dbReference type="EMBL" id="JAVDSJ010000004">
    <property type="protein sequence ID" value="MDR6584847.1"/>
    <property type="molecule type" value="Genomic_DNA"/>
</dbReference>
<evidence type="ECO:0000256" key="1">
    <source>
        <dbReference type="SAM" id="MobiDB-lite"/>
    </source>
</evidence>